<evidence type="ECO:0000256" key="1">
    <source>
        <dbReference type="ARBA" id="ARBA00004123"/>
    </source>
</evidence>
<dbReference type="EMBL" id="QGKV02000759">
    <property type="protein sequence ID" value="KAF3564850.1"/>
    <property type="molecule type" value="Genomic_DNA"/>
</dbReference>
<keyword evidence="9" id="KW-1185">Reference proteome</keyword>
<dbReference type="InterPro" id="IPR012677">
    <property type="entry name" value="Nucleotide-bd_a/b_plait_sf"/>
</dbReference>
<comment type="subcellular location">
    <subcellularLocation>
        <location evidence="1">Nucleus</location>
    </subcellularLocation>
</comment>
<accession>A0ABQ7CYQ8</accession>
<feature type="region of interest" description="Disordered" evidence="6">
    <location>
        <begin position="237"/>
        <end position="266"/>
    </location>
</feature>
<sequence>MAGGLDMSLDDLIKSNRKPTGSRGRGNGGSSRFGGGSGPSRRFSNRVGNRTAPYSRPLQQQQAQDPMWQNDVFATDESVAAAFGHQSGGFGSVVGGSSIETGTKLYISNLDYGVSNEDIKELFSEVGDLKRYGLHYDKSGRSKGTAEVVFSRRGDALAAVKRYNNVQLDGKLMKIEIVGTNLSAPTPTTPLAPVQFPFPSNGILGNFNENYNGGFNGNFNGNFRGRGGFVGRPRGGFGGGNFRGGRGGRGGREGRGSGRGRDEKVSAEDLDAELDKFRNELPDPTAQLKLMTIKRDKDQYTKYTITSLEKLWKPKIFAEPDLGIPLDLLDLSVYKPPKVRQPLAPEDEELLRDDDAVTPIKKDGIKRKERPTDKGVSWLVKTQYISSINNESTRQSLTEKRAKELREMKGGVDILQNLNNRERQIKDIEASFEACKSRPVHATNKKLQPVEVLPLLPYFDRYEEQFVVANFDSAPTADSEFFGKLDSSIRDEHESRAILKSYVIAGSDNSNPEKILAYMVPSLDELSKDMHDENEDISYTWVREYLWDIPPKEPNERDTYLVSFEDGTASYLVFPKLYLHLFLLHSVVPYEIDPVSMWQPLPTRLNMRKRRAREGRASDEIEHLPVPSRVTVRNRSSVSIIEHKDSMVNSNSRNGASSSKMRRLEDEEGLGRSWKHGSEQDANQYSDNNDDYSE</sequence>
<dbReference type="Proteomes" id="UP000266723">
    <property type="component" value="Unassembled WGS sequence"/>
</dbReference>
<reference evidence="8 9" key="1">
    <citation type="journal article" date="2020" name="BMC Genomics">
        <title>Intraspecific diversification of the crop wild relative Brassica cretica Lam. using demographic model selection.</title>
        <authorList>
            <person name="Kioukis A."/>
            <person name="Michalopoulou V.A."/>
            <person name="Briers L."/>
            <person name="Pirintsos S."/>
            <person name="Studholme D.J."/>
            <person name="Pavlidis P."/>
            <person name="Sarris P.F."/>
        </authorList>
    </citation>
    <scope>NUCLEOTIDE SEQUENCE [LARGE SCALE GENOMIC DNA]</scope>
    <source>
        <strain evidence="9">cv. PFS-1207/04</strain>
    </source>
</reference>
<gene>
    <name evidence="8" type="ORF">DY000_02019940</name>
</gene>
<evidence type="ECO:0000313" key="9">
    <source>
        <dbReference type="Proteomes" id="UP000266723"/>
    </source>
</evidence>
<dbReference type="PANTHER" id="PTHR23188">
    <property type="entry name" value="RNA POLYMERASE II-ASSOCIATED FACTOR 1 HOMOLOG"/>
    <property type="match status" value="1"/>
</dbReference>
<feature type="compositionally biased region" description="Gly residues" evidence="6">
    <location>
        <begin position="237"/>
        <end position="248"/>
    </location>
</feature>
<dbReference type="PROSITE" id="PS50102">
    <property type="entry name" value="RRM"/>
    <property type="match status" value="1"/>
</dbReference>
<feature type="region of interest" description="Disordered" evidence="6">
    <location>
        <begin position="641"/>
        <end position="694"/>
    </location>
</feature>
<dbReference type="Pfam" id="PF03985">
    <property type="entry name" value="Paf1"/>
    <property type="match status" value="1"/>
</dbReference>
<feature type="region of interest" description="Disordered" evidence="6">
    <location>
        <begin position="1"/>
        <end position="66"/>
    </location>
</feature>
<evidence type="ECO:0000313" key="8">
    <source>
        <dbReference type="EMBL" id="KAF3564850.1"/>
    </source>
</evidence>
<dbReference type="InterPro" id="IPR025715">
    <property type="entry name" value="FoP_C"/>
</dbReference>
<dbReference type="CDD" id="cd12680">
    <property type="entry name" value="RRM_THOC4"/>
    <property type="match status" value="1"/>
</dbReference>
<name>A0ABQ7CYQ8_BRACR</name>
<dbReference type="Pfam" id="PF00076">
    <property type="entry name" value="RRM_1"/>
    <property type="match status" value="1"/>
</dbReference>
<evidence type="ECO:0000256" key="4">
    <source>
        <dbReference type="ARBA" id="ARBA00023242"/>
    </source>
</evidence>
<evidence type="ECO:0000259" key="7">
    <source>
        <dbReference type="PROSITE" id="PS50102"/>
    </source>
</evidence>
<dbReference type="InterPro" id="IPR000504">
    <property type="entry name" value="RRM_dom"/>
</dbReference>
<organism evidence="8 9">
    <name type="scientific">Brassica cretica</name>
    <name type="common">Mustard</name>
    <dbReference type="NCBI Taxonomy" id="69181"/>
    <lineage>
        <taxon>Eukaryota</taxon>
        <taxon>Viridiplantae</taxon>
        <taxon>Streptophyta</taxon>
        <taxon>Embryophyta</taxon>
        <taxon>Tracheophyta</taxon>
        <taxon>Spermatophyta</taxon>
        <taxon>Magnoliopsida</taxon>
        <taxon>eudicotyledons</taxon>
        <taxon>Gunneridae</taxon>
        <taxon>Pentapetalae</taxon>
        <taxon>rosids</taxon>
        <taxon>malvids</taxon>
        <taxon>Brassicales</taxon>
        <taxon>Brassicaceae</taxon>
        <taxon>Brassiceae</taxon>
        <taxon>Brassica</taxon>
    </lineage>
</organism>
<evidence type="ECO:0000256" key="5">
    <source>
        <dbReference type="PROSITE-ProRule" id="PRU00176"/>
    </source>
</evidence>
<dbReference type="Gene3D" id="3.30.70.330">
    <property type="match status" value="1"/>
</dbReference>
<keyword evidence="4" id="KW-0539">Nucleus</keyword>
<feature type="compositionally biased region" description="Basic and acidic residues" evidence="6">
    <location>
        <begin position="250"/>
        <end position="266"/>
    </location>
</feature>
<dbReference type="InterPro" id="IPR035979">
    <property type="entry name" value="RBD_domain_sf"/>
</dbReference>
<dbReference type="PANTHER" id="PTHR23188:SF12">
    <property type="entry name" value="RNA POLYMERASE II-ASSOCIATED FACTOR 1 HOMOLOG"/>
    <property type="match status" value="1"/>
</dbReference>
<feature type="compositionally biased region" description="Gly residues" evidence="6">
    <location>
        <begin position="23"/>
        <end position="38"/>
    </location>
</feature>
<dbReference type="SMART" id="SM00360">
    <property type="entry name" value="RRM"/>
    <property type="match status" value="1"/>
</dbReference>
<evidence type="ECO:0000256" key="6">
    <source>
        <dbReference type="SAM" id="MobiDB-lite"/>
    </source>
</evidence>
<evidence type="ECO:0000256" key="2">
    <source>
        <dbReference type="ARBA" id="ARBA00007560"/>
    </source>
</evidence>
<comment type="caution">
    <text evidence="8">The sequence shown here is derived from an EMBL/GenBank/DDBJ whole genome shotgun (WGS) entry which is preliminary data.</text>
</comment>
<proteinExistence type="inferred from homology"/>
<evidence type="ECO:0000256" key="3">
    <source>
        <dbReference type="ARBA" id="ARBA00022884"/>
    </source>
</evidence>
<protein>
    <recommendedName>
        <fullName evidence="7">RRM domain-containing protein</fullName>
    </recommendedName>
</protein>
<dbReference type="SMART" id="SM01218">
    <property type="entry name" value="FoP_duplication"/>
    <property type="match status" value="1"/>
</dbReference>
<feature type="domain" description="RRM" evidence="7">
    <location>
        <begin position="103"/>
        <end position="180"/>
    </location>
</feature>
<comment type="similarity">
    <text evidence="2">Belongs to the PAF1 family.</text>
</comment>
<dbReference type="InterPro" id="IPR007133">
    <property type="entry name" value="RNA_pol_II-assoc_Paf1"/>
</dbReference>
<keyword evidence="3 5" id="KW-0694">RNA-binding</keyword>
<feature type="compositionally biased region" description="Polar residues" evidence="6">
    <location>
        <begin position="647"/>
        <end position="659"/>
    </location>
</feature>
<dbReference type="SUPFAM" id="SSF54928">
    <property type="entry name" value="RNA-binding domain, RBD"/>
    <property type="match status" value="1"/>
</dbReference>